<feature type="transmembrane region" description="Helical" evidence="1">
    <location>
        <begin position="29"/>
        <end position="52"/>
    </location>
</feature>
<dbReference type="AlphaFoldDB" id="A0A5D2R1M6"/>
<sequence>MNHGCSVMVMIHNCLGKSKVNLVVLTMKFAMAMLMNLAHLFLSLVSILHILVVKSQYLPDNSAAPL</sequence>
<evidence type="ECO:0000313" key="3">
    <source>
        <dbReference type="Proteomes" id="UP000322667"/>
    </source>
</evidence>
<accession>A0A5D2R1M6</accession>
<reference evidence="2 3" key="1">
    <citation type="submission" date="2019-07" db="EMBL/GenBank/DDBJ databases">
        <title>WGS assembly of Gossypium tomentosum.</title>
        <authorList>
            <person name="Chen Z.J."/>
            <person name="Sreedasyam A."/>
            <person name="Ando A."/>
            <person name="Song Q."/>
            <person name="De L."/>
            <person name="Hulse-Kemp A."/>
            <person name="Ding M."/>
            <person name="Ye W."/>
            <person name="Kirkbride R."/>
            <person name="Jenkins J."/>
            <person name="Plott C."/>
            <person name="Lovell J."/>
            <person name="Lin Y.-M."/>
            <person name="Vaughn R."/>
            <person name="Liu B."/>
            <person name="Li W."/>
            <person name="Simpson S."/>
            <person name="Scheffler B."/>
            <person name="Saski C."/>
            <person name="Grover C."/>
            <person name="Hu G."/>
            <person name="Conover J."/>
            <person name="Carlson J."/>
            <person name="Shu S."/>
            <person name="Boston L."/>
            <person name="Williams M."/>
            <person name="Peterson D."/>
            <person name="Mcgee K."/>
            <person name="Jones D."/>
            <person name="Wendel J."/>
            <person name="Stelly D."/>
            <person name="Grimwood J."/>
            <person name="Schmutz J."/>
        </authorList>
    </citation>
    <scope>NUCLEOTIDE SEQUENCE [LARGE SCALE GENOMIC DNA]</scope>
    <source>
        <strain evidence="2">7179.01</strain>
    </source>
</reference>
<evidence type="ECO:0000313" key="2">
    <source>
        <dbReference type="EMBL" id="TYI34168.1"/>
    </source>
</evidence>
<evidence type="ECO:0000256" key="1">
    <source>
        <dbReference type="SAM" id="Phobius"/>
    </source>
</evidence>
<keyword evidence="3" id="KW-1185">Reference proteome</keyword>
<organism evidence="2 3">
    <name type="scientific">Gossypium tomentosum</name>
    <name type="common">Hawaiian cotton</name>
    <name type="synonym">Gossypium sandvicense</name>
    <dbReference type="NCBI Taxonomy" id="34277"/>
    <lineage>
        <taxon>Eukaryota</taxon>
        <taxon>Viridiplantae</taxon>
        <taxon>Streptophyta</taxon>
        <taxon>Embryophyta</taxon>
        <taxon>Tracheophyta</taxon>
        <taxon>Spermatophyta</taxon>
        <taxon>Magnoliopsida</taxon>
        <taxon>eudicotyledons</taxon>
        <taxon>Gunneridae</taxon>
        <taxon>Pentapetalae</taxon>
        <taxon>rosids</taxon>
        <taxon>malvids</taxon>
        <taxon>Malvales</taxon>
        <taxon>Malvaceae</taxon>
        <taxon>Malvoideae</taxon>
        <taxon>Gossypium</taxon>
    </lineage>
</organism>
<keyword evidence="1" id="KW-0812">Transmembrane</keyword>
<proteinExistence type="predicted"/>
<dbReference type="Proteomes" id="UP000322667">
    <property type="component" value="Chromosome A04"/>
</dbReference>
<gene>
    <name evidence="2" type="ORF">ES332_A04G184400v1</name>
</gene>
<name>A0A5D2R1M6_GOSTO</name>
<protein>
    <submittedName>
        <fullName evidence="2">Uncharacterized protein</fullName>
    </submittedName>
</protein>
<keyword evidence="1" id="KW-1133">Transmembrane helix</keyword>
<keyword evidence="1" id="KW-0472">Membrane</keyword>
<dbReference type="EMBL" id="CM017613">
    <property type="protein sequence ID" value="TYI34168.1"/>
    <property type="molecule type" value="Genomic_DNA"/>
</dbReference>